<keyword evidence="3" id="KW-0862">Zinc</keyword>
<accession>A0A9Q1BAN6</accession>
<dbReference type="PROSITE" id="PS50089">
    <property type="entry name" value="ZF_RING_2"/>
    <property type="match status" value="1"/>
</dbReference>
<dbReference type="PANTHER" id="PTHR25462">
    <property type="entry name" value="BONUS, ISOFORM C-RELATED"/>
    <property type="match status" value="1"/>
</dbReference>
<dbReference type="AlphaFoldDB" id="A0A9Q1BAN6"/>
<dbReference type="InterPro" id="IPR001841">
    <property type="entry name" value="Znf_RING"/>
</dbReference>
<dbReference type="PANTHER" id="PTHR25462:SF296">
    <property type="entry name" value="MEIOTIC P26, ISOFORM F"/>
    <property type="match status" value="1"/>
</dbReference>
<evidence type="ECO:0000259" key="5">
    <source>
        <dbReference type="PROSITE" id="PS50089"/>
    </source>
</evidence>
<dbReference type="Proteomes" id="UP001152320">
    <property type="component" value="Unassembled WGS sequence"/>
</dbReference>
<evidence type="ECO:0000256" key="1">
    <source>
        <dbReference type="ARBA" id="ARBA00022723"/>
    </source>
</evidence>
<proteinExistence type="predicted"/>
<keyword evidence="2 4" id="KW-0863">Zinc-finger</keyword>
<evidence type="ECO:0000313" key="8">
    <source>
        <dbReference type="Proteomes" id="UP001152320"/>
    </source>
</evidence>
<dbReference type="SUPFAM" id="SSF57845">
    <property type="entry name" value="B-box zinc-binding domain"/>
    <property type="match status" value="1"/>
</dbReference>
<dbReference type="PROSITE" id="PS50119">
    <property type="entry name" value="ZF_BBOX"/>
    <property type="match status" value="1"/>
</dbReference>
<gene>
    <name evidence="7" type="ORF">HOLleu_43602</name>
</gene>
<evidence type="ECO:0000256" key="3">
    <source>
        <dbReference type="ARBA" id="ARBA00022833"/>
    </source>
</evidence>
<dbReference type="EMBL" id="JAIZAY010000377">
    <property type="protein sequence ID" value="KAJ8018423.1"/>
    <property type="molecule type" value="Genomic_DNA"/>
</dbReference>
<dbReference type="OrthoDB" id="654191at2759"/>
<feature type="domain" description="RING-type" evidence="5">
    <location>
        <begin position="12"/>
        <end position="52"/>
    </location>
</feature>
<keyword evidence="8" id="KW-1185">Reference proteome</keyword>
<organism evidence="7 8">
    <name type="scientific">Holothuria leucospilota</name>
    <name type="common">Black long sea cucumber</name>
    <name type="synonym">Mertensiothuria leucospilota</name>
    <dbReference type="NCBI Taxonomy" id="206669"/>
    <lineage>
        <taxon>Eukaryota</taxon>
        <taxon>Metazoa</taxon>
        <taxon>Echinodermata</taxon>
        <taxon>Eleutherozoa</taxon>
        <taxon>Echinozoa</taxon>
        <taxon>Holothuroidea</taxon>
        <taxon>Aspidochirotacea</taxon>
        <taxon>Aspidochirotida</taxon>
        <taxon>Holothuriidae</taxon>
        <taxon>Holothuria</taxon>
    </lineage>
</organism>
<name>A0A9Q1BAN6_HOLLE</name>
<dbReference type="Pfam" id="PF00097">
    <property type="entry name" value="zf-C3HC4"/>
    <property type="match status" value="1"/>
</dbReference>
<evidence type="ECO:0000313" key="7">
    <source>
        <dbReference type="EMBL" id="KAJ8018423.1"/>
    </source>
</evidence>
<dbReference type="SUPFAM" id="SSF57850">
    <property type="entry name" value="RING/U-box"/>
    <property type="match status" value="1"/>
</dbReference>
<dbReference type="InterPro" id="IPR018957">
    <property type="entry name" value="Znf_C3HC4_RING-type"/>
</dbReference>
<dbReference type="InterPro" id="IPR013083">
    <property type="entry name" value="Znf_RING/FYVE/PHD"/>
</dbReference>
<evidence type="ECO:0000256" key="2">
    <source>
        <dbReference type="ARBA" id="ARBA00022771"/>
    </source>
</evidence>
<sequence>MATAGRTSVLDCPICCERYKNPKMISCGYSFCLDPCLFNLMQSSSPSCPLCRNTIQLPSSGKVEDLPTNLALKSMVAECTTNLNASLAVQTSNETNLVNQKRCEVHEEDFVVFCTVCSELFCQNCLHENHDNKDHDTLQVQEAVDRYCDAKQRCKTQVETVKAKIDEVAESVIQQVRKRTAELHCEVDKNSYTQFNQLEDLEAKGEELSLYSDSTLNMCEKLKAELIHRDFTRKRAVDSISKRTTAFLKDMSDLEKKAAMDLESTTFKASQPSTCINLGEVLGCVQGKESRSSLFKLKDLSLKVSQGHKYLGFTFLRADAVVYFNQDGSERNLRATNLTGQSQKSLGEVDVFGKISDLSIYHMNKYTKFLTVSNNKIVLGMLLFDNGSNIRVIGSKTLSNTLLYHISAVTWDERGENCYALLSDGVTIKMFSFSPTTKETFHVKLKKKVTCSNSRGFVVSQFGMVICDEQKKDVSFYENTKSARAACIVTAP</sequence>
<dbReference type="GO" id="GO:0008270">
    <property type="term" value="F:zinc ion binding"/>
    <property type="evidence" value="ECO:0007669"/>
    <property type="project" value="UniProtKB-KW"/>
</dbReference>
<dbReference type="InterPro" id="IPR047153">
    <property type="entry name" value="TRIM45/56/19-like"/>
</dbReference>
<reference evidence="7" key="1">
    <citation type="submission" date="2021-10" db="EMBL/GenBank/DDBJ databases">
        <title>Tropical sea cucumber genome reveals ecological adaptation and Cuvierian tubules defense mechanism.</title>
        <authorList>
            <person name="Chen T."/>
        </authorList>
    </citation>
    <scope>NUCLEOTIDE SEQUENCE</scope>
    <source>
        <strain evidence="7">Nanhai2018</strain>
        <tissue evidence="7">Muscle</tissue>
    </source>
</reference>
<dbReference type="Gene3D" id="3.30.40.10">
    <property type="entry name" value="Zinc/RING finger domain, C3HC4 (zinc finger)"/>
    <property type="match status" value="1"/>
</dbReference>
<comment type="caution">
    <text evidence="7">The sequence shown here is derived from an EMBL/GenBank/DDBJ whole genome shotgun (WGS) entry which is preliminary data.</text>
</comment>
<dbReference type="Pfam" id="PF00643">
    <property type="entry name" value="zf-B_box"/>
    <property type="match status" value="1"/>
</dbReference>
<evidence type="ECO:0000256" key="4">
    <source>
        <dbReference type="PROSITE-ProRule" id="PRU00024"/>
    </source>
</evidence>
<dbReference type="SMART" id="SM00184">
    <property type="entry name" value="RING"/>
    <property type="match status" value="1"/>
</dbReference>
<protein>
    <submittedName>
        <fullName evidence="7">Tripartite motif-containing protein 6</fullName>
    </submittedName>
</protein>
<dbReference type="InterPro" id="IPR000315">
    <property type="entry name" value="Znf_B-box"/>
</dbReference>
<keyword evidence="1" id="KW-0479">Metal-binding</keyword>
<evidence type="ECO:0000259" key="6">
    <source>
        <dbReference type="PROSITE" id="PS50119"/>
    </source>
</evidence>
<feature type="domain" description="B box-type" evidence="6">
    <location>
        <begin position="98"/>
        <end position="140"/>
    </location>
</feature>